<dbReference type="CDD" id="cd07185">
    <property type="entry name" value="OmpA_C-like"/>
    <property type="match status" value="1"/>
</dbReference>
<dbReference type="OrthoDB" id="9792021at2"/>
<name>I0WEB5_9FLAO</name>
<gene>
    <name evidence="7" type="ORF">W5A_08122</name>
</gene>
<evidence type="ECO:0000313" key="8">
    <source>
        <dbReference type="Proteomes" id="UP000005938"/>
    </source>
</evidence>
<dbReference type="InterPro" id="IPR036737">
    <property type="entry name" value="OmpA-like_sf"/>
</dbReference>
<dbReference type="PANTHER" id="PTHR30329">
    <property type="entry name" value="STATOR ELEMENT OF FLAGELLAR MOTOR COMPLEX"/>
    <property type="match status" value="1"/>
</dbReference>
<dbReference type="PANTHER" id="PTHR30329:SF21">
    <property type="entry name" value="LIPOPROTEIN YIAD-RELATED"/>
    <property type="match status" value="1"/>
</dbReference>
<dbReference type="PROSITE" id="PS51123">
    <property type="entry name" value="OMPA_2"/>
    <property type="match status" value="1"/>
</dbReference>
<dbReference type="AlphaFoldDB" id="I0WEB5"/>
<dbReference type="Gene3D" id="3.30.1330.60">
    <property type="entry name" value="OmpA-like domain"/>
    <property type="match status" value="1"/>
</dbReference>
<protein>
    <submittedName>
        <fullName evidence="7">OmpA/MotB domain-containing protein</fullName>
    </submittedName>
</protein>
<dbReference type="RefSeq" id="WP_008239319.1">
    <property type="nucleotide sequence ID" value="NZ_AJJU01000009.1"/>
</dbReference>
<evidence type="ECO:0000259" key="6">
    <source>
        <dbReference type="PROSITE" id="PS51123"/>
    </source>
</evidence>
<keyword evidence="2 4" id="KW-0472">Membrane</keyword>
<evidence type="ECO:0000256" key="2">
    <source>
        <dbReference type="ARBA" id="ARBA00023136"/>
    </source>
</evidence>
<dbReference type="InterPro" id="IPR050330">
    <property type="entry name" value="Bact_OuterMem_StrucFunc"/>
</dbReference>
<dbReference type="InterPro" id="IPR006665">
    <property type="entry name" value="OmpA-like"/>
</dbReference>
<dbReference type="PRINTS" id="PR01021">
    <property type="entry name" value="OMPADOMAIN"/>
</dbReference>
<evidence type="ECO:0000256" key="4">
    <source>
        <dbReference type="PROSITE-ProRule" id="PRU00473"/>
    </source>
</evidence>
<accession>I0WEB5</accession>
<keyword evidence="3" id="KW-0998">Cell outer membrane</keyword>
<comment type="subcellular location">
    <subcellularLocation>
        <location evidence="1">Cell outer membrane</location>
    </subcellularLocation>
</comment>
<reference evidence="7 8" key="1">
    <citation type="journal article" date="2012" name="J. Bacteriol.">
        <title>Genome Sequence of the Halotolerant Bacterium Imtechella halotolerans K1T.</title>
        <authorList>
            <person name="Kumar S."/>
            <person name="Vikram S."/>
            <person name="Subramanian S."/>
            <person name="Raghava G.P."/>
            <person name="Pinnaka A.K."/>
        </authorList>
    </citation>
    <scope>NUCLEOTIDE SEQUENCE [LARGE SCALE GENOMIC DNA]</scope>
    <source>
        <strain evidence="7 8">K1</strain>
    </source>
</reference>
<dbReference type="Pfam" id="PF00691">
    <property type="entry name" value="OmpA"/>
    <property type="match status" value="1"/>
</dbReference>
<dbReference type="InterPro" id="IPR006664">
    <property type="entry name" value="OMP_bac"/>
</dbReference>
<feature type="region of interest" description="Disordered" evidence="5">
    <location>
        <begin position="306"/>
        <end position="332"/>
    </location>
</feature>
<evidence type="ECO:0000256" key="5">
    <source>
        <dbReference type="SAM" id="MobiDB-lite"/>
    </source>
</evidence>
<evidence type="ECO:0000256" key="1">
    <source>
        <dbReference type="ARBA" id="ARBA00004442"/>
    </source>
</evidence>
<organism evidence="7 8">
    <name type="scientific">Imtechella halotolerans K1</name>
    <dbReference type="NCBI Taxonomy" id="946077"/>
    <lineage>
        <taxon>Bacteria</taxon>
        <taxon>Pseudomonadati</taxon>
        <taxon>Bacteroidota</taxon>
        <taxon>Flavobacteriia</taxon>
        <taxon>Flavobacteriales</taxon>
        <taxon>Flavobacteriaceae</taxon>
        <taxon>Imtechella</taxon>
    </lineage>
</organism>
<dbReference type="GO" id="GO:0009279">
    <property type="term" value="C:cell outer membrane"/>
    <property type="evidence" value="ECO:0007669"/>
    <property type="project" value="UniProtKB-SubCell"/>
</dbReference>
<dbReference type="PATRIC" id="fig|946077.3.peg.1646"/>
<comment type="caution">
    <text evidence="7">The sequence shown here is derived from an EMBL/GenBank/DDBJ whole genome shotgun (WGS) entry which is preliminary data.</text>
</comment>
<evidence type="ECO:0000313" key="7">
    <source>
        <dbReference type="EMBL" id="EID74731.1"/>
    </source>
</evidence>
<dbReference type="PROSITE" id="PS51257">
    <property type="entry name" value="PROKAR_LIPOPROTEIN"/>
    <property type="match status" value="1"/>
</dbReference>
<evidence type="ECO:0000256" key="3">
    <source>
        <dbReference type="ARBA" id="ARBA00023237"/>
    </source>
</evidence>
<sequence>MKELLLIGCVFALFACTDKTSNKPQPILLEQEKLSDTTQLSSVASEEFSVNSIPYSEVVIGAFPYMTLPEGLKAQNKPFQKEYDVCFFPINGVMTPFEGKLYKLNVVKEPGKEFSKRYFEKSLGTYLESIGGVKVFEGYISKDEYYRYHKEDPNKGDEGDIGYFDEHITFYMIRCKDQGNIYVQYSADNYSGKLNVLQEKQLNQTIKKISSKEIVHTLNDQGKVVLYINFDINKATITKEGDEVVMQIVKALEENNSLAISIDGHTDDTGEGEYNIKLSKERADAVVSKLVQNGINSTRVSANGYGATRPLVPNDTEENKAKNRRVELVKRN</sequence>
<dbReference type="SUPFAM" id="SSF103088">
    <property type="entry name" value="OmpA-like"/>
    <property type="match status" value="1"/>
</dbReference>
<dbReference type="Proteomes" id="UP000005938">
    <property type="component" value="Unassembled WGS sequence"/>
</dbReference>
<proteinExistence type="predicted"/>
<dbReference type="eggNOG" id="COG2885">
    <property type="taxonomic scope" value="Bacteria"/>
</dbReference>
<dbReference type="STRING" id="946077.W5A_08122"/>
<feature type="compositionally biased region" description="Basic and acidic residues" evidence="5">
    <location>
        <begin position="317"/>
        <end position="332"/>
    </location>
</feature>
<feature type="domain" description="OmpA-like" evidence="6">
    <location>
        <begin position="221"/>
        <end position="332"/>
    </location>
</feature>
<keyword evidence="8" id="KW-1185">Reference proteome</keyword>
<dbReference type="EMBL" id="AJJU01000009">
    <property type="protein sequence ID" value="EID74731.1"/>
    <property type="molecule type" value="Genomic_DNA"/>
</dbReference>